<feature type="transmembrane region" description="Helical" evidence="5">
    <location>
        <begin position="103"/>
        <end position="125"/>
    </location>
</feature>
<keyword evidence="3 5" id="KW-1133">Transmembrane helix</keyword>
<evidence type="ECO:0000313" key="6">
    <source>
        <dbReference type="EMBL" id="MDP5309232.1"/>
    </source>
</evidence>
<organism evidence="6 7">
    <name type="scientific">Paracoccus spongiarum</name>
    <dbReference type="NCBI Taxonomy" id="3064387"/>
    <lineage>
        <taxon>Bacteria</taxon>
        <taxon>Pseudomonadati</taxon>
        <taxon>Pseudomonadota</taxon>
        <taxon>Alphaproteobacteria</taxon>
        <taxon>Rhodobacterales</taxon>
        <taxon>Paracoccaceae</taxon>
        <taxon>Paracoccus</taxon>
    </lineage>
</organism>
<dbReference type="InterPro" id="IPR023352">
    <property type="entry name" value="MAPEG-like_dom_sf"/>
</dbReference>
<evidence type="ECO:0000313" key="7">
    <source>
        <dbReference type="Proteomes" id="UP001224997"/>
    </source>
</evidence>
<dbReference type="SUPFAM" id="SSF161084">
    <property type="entry name" value="MAPEG domain-like"/>
    <property type="match status" value="1"/>
</dbReference>
<dbReference type="Gene3D" id="1.20.120.550">
    <property type="entry name" value="Membrane associated eicosanoid/glutathione metabolism-like domain"/>
    <property type="match status" value="1"/>
</dbReference>
<evidence type="ECO:0000256" key="5">
    <source>
        <dbReference type="SAM" id="Phobius"/>
    </source>
</evidence>
<comment type="subcellular location">
    <subcellularLocation>
        <location evidence="1">Membrane</location>
    </subcellularLocation>
</comment>
<dbReference type="EMBL" id="JAVAMQ010000044">
    <property type="protein sequence ID" value="MDP5309232.1"/>
    <property type="molecule type" value="Genomic_DNA"/>
</dbReference>
<evidence type="ECO:0000256" key="1">
    <source>
        <dbReference type="ARBA" id="ARBA00004370"/>
    </source>
</evidence>
<feature type="transmembrane region" description="Helical" evidence="5">
    <location>
        <begin position="6"/>
        <end position="25"/>
    </location>
</feature>
<dbReference type="PANTHER" id="PTHR35814:SF1">
    <property type="entry name" value="GLUTATHIONE S-TRANSFERASE-RELATED"/>
    <property type="match status" value="1"/>
</dbReference>
<keyword evidence="7" id="KW-1185">Reference proteome</keyword>
<sequence>MILPISLAAAGAAALINFWLAMRVARLRGRHDVMIGDGGNHEMIAAMRAQANFVEYTPFVLIMAALVELAKGSSLLLATVLGVYLIGRIAHGVGMTGDVRGRMVGTATTMLTLLGLALYAIFLSYSG</sequence>
<dbReference type="PANTHER" id="PTHR35814">
    <property type="match status" value="1"/>
</dbReference>
<dbReference type="RefSeq" id="WP_305965031.1">
    <property type="nucleotide sequence ID" value="NZ_JAVAMQ010000044.1"/>
</dbReference>
<reference evidence="6 7" key="1">
    <citation type="submission" date="2023-08" db="EMBL/GenBank/DDBJ databases">
        <authorList>
            <person name="Park J.-S."/>
        </authorList>
    </citation>
    <scope>NUCLEOTIDE SEQUENCE [LARGE SCALE GENOMIC DNA]</scope>
    <source>
        <strain evidence="6 7">2205BS29-5</strain>
    </source>
</reference>
<protein>
    <submittedName>
        <fullName evidence="6">MAPEG family protein</fullName>
    </submittedName>
</protein>
<gene>
    <name evidence="6" type="ORF">Q5Y72_19365</name>
</gene>
<comment type="caution">
    <text evidence="6">The sequence shown here is derived from an EMBL/GenBank/DDBJ whole genome shotgun (WGS) entry which is preliminary data.</text>
</comment>
<evidence type="ECO:0000256" key="4">
    <source>
        <dbReference type="ARBA" id="ARBA00023136"/>
    </source>
</evidence>
<keyword evidence="4 5" id="KW-0472">Membrane</keyword>
<name>A0ABT9JHD9_9RHOB</name>
<keyword evidence="2 5" id="KW-0812">Transmembrane</keyword>
<evidence type="ECO:0000256" key="3">
    <source>
        <dbReference type="ARBA" id="ARBA00022989"/>
    </source>
</evidence>
<dbReference type="Proteomes" id="UP001224997">
    <property type="component" value="Unassembled WGS sequence"/>
</dbReference>
<evidence type="ECO:0000256" key="2">
    <source>
        <dbReference type="ARBA" id="ARBA00022692"/>
    </source>
</evidence>
<proteinExistence type="predicted"/>
<feature type="transmembrane region" description="Helical" evidence="5">
    <location>
        <begin position="73"/>
        <end position="91"/>
    </location>
</feature>
<dbReference type="InterPro" id="IPR001129">
    <property type="entry name" value="Membr-assoc_MAPEG"/>
</dbReference>
<dbReference type="Pfam" id="PF01124">
    <property type="entry name" value="MAPEG"/>
    <property type="match status" value="1"/>
</dbReference>
<accession>A0ABT9JHD9</accession>